<dbReference type="GeneID" id="921884"/>
<keyword evidence="2" id="KW-1185">Reference proteome</keyword>
<dbReference type="Proteomes" id="UP000006635">
    <property type="component" value="Segment"/>
</dbReference>
<accession>Q919H8</accession>
<dbReference type="RefSeq" id="NP_203403.1">
    <property type="nucleotide sequence ID" value="NC_003084.1"/>
</dbReference>
<protein>
    <submittedName>
        <fullName evidence="1">Uncharacterized protein</fullName>
    </submittedName>
</protein>
<evidence type="ECO:0000313" key="2">
    <source>
        <dbReference type="Proteomes" id="UP000006635"/>
    </source>
</evidence>
<dbReference type="KEGG" id="vg:921884"/>
<dbReference type="EMBL" id="AF403738">
    <property type="protein sequence ID" value="AAK94177.1"/>
    <property type="molecule type" value="Genomic_DNA"/>
</dbReference>
<reference evidence="1 2" key="1">
    <citation type="journal article" date="2001" name="J. Virol.">
        <title>Genome sequence of a baculovirus pathogenic for Culex nigripalpus.</title>
        <authorList>
            <person name="Afonso C.L."/>
            <person name="Tulman E.R."/>
            <person name="Lu Z."/>
            <person name="Balinsky C.A."/>
            <person name="Moser B.A."/>
            <person name="Becnel J.J."/>
            <person name="Rock D.L."/>
            <person name="Kutish G.F."/>
        </authorList>
    </citation>
    <scope>NUCLEOTIDE SEQUENCE [LARGE SCALE GENOMIC DNA]</scope>
    <source>
        <strain evidence="2">Isolate Florida/1997</strain>
    </source>
</reference>
<evidence type="ECO:0000313" key="1">
    <source>
        <dbReference type="EMBL" id="AAK94177.1"/>
    </source>
</evidence>
<proteinExistence type="predicted"/>
<gene>
    <name evidence="1" type="primary">CUN099</name>
</gene>
<organism evidence="1 2">
    <name type="scientific">Culex nigripalpus nucleopolyhedrovirus (isolate Florida/1997)</name>
    <name type="common">CuniNPV</name>
    <dbReference type="NCBI Taxonomy" id="645993"/>
    <lineage>
        <taxon>Viruses</taxon>
        <taxon>Viruses incertae sedis</taxon>
        <taxon>Naldaviricetes</taxon>
        <taxon>Lefavirales</taxon>
        <taxon>Baculoviridae</taxon>
        <taxon>Deltabaculovirus</taxon>
    </lineage>
</organism>
<organismHost>
    <name type="scientific">Culex nigripalpus</name>
    <dbReference type="NCBI Taxonomy" id="42429"/>
</organismHost>
<name>Q919H8_NPVCO</name>
<sequence length="191" mass="22045">MKRKRSENFNQLVKLLSPACTSLADFEGHRQVVPADVESKCDESAPIHPRSWRPRTFLEMKVSLCIPKTDFAGRARAAVGQSGPEFVAIREATLDRYPRCDVDRSEALEMLRRLEPLAEGCPLRYAETVELHCLIEWCLRERVEGERREPHQWLAKPCDIEAGYVRWVQTLMKLIPTGAEDIYFSQRLIFT</sequence>